<comment type="caution">
    <text evidence="8">The sequence shown here is derived from an EMBL/GenBank/DDBJ whole genome shotgun (WGS) entry which is preliminary data.</text>
</comment>
<keyword evidence="9" id="KW-1185">Reference proteome</keyword>
<evidence type="ECO:0000256" key="4">
    <source>
        <dbReference type="ARBA" id="ARBA00023277"/>
    </source>
</evidence>
<evidence type="ECO:0000256" key="5">
    <source>
        <dbReference type="PIRNR" id="PIRNR005096"/>
    </source>
</evidence>
<dbReference type="PANTHER" id="PTHR10091">
    <property type="entry name" value="ALDOSE-1-EPIMERASE"/>
    <property type="match status" value="1"/>
</dbReference>
<comment type="similarity">
    <text evidence="2 5">Belongs to the aldose epimerase family.</text>
</comment>
<dbReference type="Gene3D" id="2.70.98.10">
    <property type="match status" value="1"/>
</dbReference>
<dbReference type="AlphaFoldDB" id="A0A2T4HT46"/>
<dbReference type="CDD" id="cd09019">
    <property type="entry name" value="galactose_mutarotase_like"/>
    <property type="match status" value="1"/>
</dbReference>
<evidence type="ECO:0000313" key="8">
    <source>
        <dbReference type="EMBL" id="PTD18971.1"/>
    </source>
</evidence>
<sequence length="369" mass="39302">MDREPWGRLPSGEMVERFTFSADGGIAFSVATYGATLSSILAPGHEVPREEVILGFDHLDGYLSPAYRRANPYFGSTVGRYANRIRGARLPVDGSVHALIANEGPNQLHGGSAGFDKAIWAAAPLADGRGVRLSHVSPDGDQGFPGRLRVEADFLLEGADTILLRYRAGADRATHVNLTSHCYFNLGGRSSATALDHDVQIHAEAYLPIDAAALPTGDCLAVAGTAFDFRQPRGLAAALAAGDPQLDAGDGFNHTFCIGDDAGTLKPAVRLMHAASGRLLEISTTEPGVQFYSGNGLDGSIPDRGGQPIGRHRALCFETQHFPDSPNMPQFPSTLLRPGKEYRSETRLRFGTMAPEALRPGDGTAGRRA</sequence>
<dbReference type="InterPro" id="IPR015443">
    <property type="entry name" value="Aldose_1-epimerase"/>
</dbReference>
<evidence type="ECO:0000256" key="1">
    <source>
        <dbReference type="ARBA" id="ARBA00005028"/>
    </source>
</evidence>
<dbReference type="GO" id="GO:0030246">
    <property type="term" value="F:carbohydrate binding"/>
    <property type="evidence" value="ECO:0007669"/>
    <property type="project" value="InterPro"/>
</dbReference>
<dbReference type="GO" id="GO:0004034">
    <property type="term" value="F:aldose 1-epimerase activity"/>
    <property type="evidence" value="ECO:0007669"/>
    <property type="project" value="UniProtKB-EC"/>
</dbReference>
<proteinExistence type="inferred from homology"/>
<dbReference type="SUPFAM" id="SSF74650">
    <property type="entry name" value="Galactose mutarotase-like"/>
    <property type="match status" value="1"/>
</dbReference>
<feature type="active site" description="Proton acceptor" evidence="6">
    <location>
        <position position="318"/>
    </location>
</feature>
<keyword evidence="4 5" id="KW-0119">Carbohydrate metabolism</keyword>
<name>A0A2T4HT46_9SPHN</name>
<dbReference type="InterPro" id="IPR014718">
    <property type="entry name" value="GH-type_carb-bd"/>
</dbReference>
<comment type="catalytic activity">
    <reaction evidence="5">
        <text>alpha-D-glucose = beta-D-glucose</text>
        <dbReference type="Rhea" id="RHEA:10264"/>
        <dbReference type="ChEBI" id="CHEBI:15903"/>
        <dbReference type="ChEBI" id="CHEBI:17925"/>
        <dbReference type="EC" id="5.1.3.3"/>
    </reaction>
</comment>
<feature type="binding site" evidence="7">
    <location>
        <begin position="83"/>
        <end position="84"/>
    </location>
    <ligand>
        <name>beta-D-galactose</name>
        <dbReference type="ChEBI" id="CHEBI:27667"/>
    </ligand>
</feature>
<reference evidence="8 9" key="1">
    <citation type="submission" date="2017-11" db="EMBL/GenBank/DDBJ databases">
        <title>Sphingomonas oleivorans sp. nov., isolated from oil-contaminated soil.</title>
        <authorList>
            <person name="Wang L."/>
            <person name="Chen L."/>
        </authorList>
    </citation>
    <scope>NUCLEOTIDE SEQUENCE [LARGE SCALE GENOMIC DNA]</scope>
    <source>
        <strain evidence="8 9">K101</strain>
    </source>
</reference>
<dbReference type="Pfam" id="PF01263">
    <property type="entry name" value="Aldose_epim"/>
    <property type="match status" value="1"/>
</dbReference>
<comment type="pathway">
    <text evidence="1 5">Carbohydrate metabolism; hexose metabolism.</text>
</comment>
<evidence type="ECO:0000256" key="2">
    <source>
        <dbReference type="ARBA" id="ARBA00006206"/>
    </source>
</evidence>
<dbReference type="GO" id="GO:0033499">
    <property type="term" value="P:galactose catabolic process via UDP-galactose, Leloir pathway"/>
    <property type="evidence" value="ECO:0007669"/>
    <property type="project" value="TreeGrafter"/>
</dbReference>
<dbReference type="EC" id="5.1.3.3" evidence="5"/>
<dbReference type="EMBL" id="PHHF01000058">
    <property type="protein sequence ID" value="PTD18971.1"/>
    <property type="molecule type" value="Genomic_DNA"/>
</dbReference>
<dbReference type="RefSeq" id="WP_015458659.1">
    <property type="nucleotide sequence ID" value="NZ_PHHF01000058.1"/>
</dbReference>
<protein>
    <recommendedName>
        <fullName evidence="5">Aldose 1-epimerase</fullName>
        <ecNumber evidence="5">5.1.3.3</ecNumber>
    </recommendedName>
</protein>
<feature type="active site" description="Proton donor" evidence="6">
    <location>
        <position position="181"/>
    </location>
</feature>
<evidence type="ECO:0000256" key="3">
    <source>
        <dbReference type="ARBA" id="ARBA00023235"/>
    </source>
</evidence>
<dbReference type="GO" id="GO:0005737">
    <property type="term" value="C:cytoplasm"/>
    <property type="evidence" value="ECO:0007669"/>
    <property type="project" value="TreeGrafter"/>
</dbReference>
<organism evidence="8 9">
    <name type="scientific">Edaphosphingomonas fennica</name>
    <dbReference type="NCBI Taxonomy" id="114404"/>
    <lineage>
        <taxon>Bacteria</taxon>
        <taxon>Pseudomonadati</taxon>
        <taxon>Pseudomonadota</taxon>
        <taxon>Alphaproteobacteria</taxon>
        <taxon>Sphingomonadales</taxon>
        <taxon>Rhizorhabdaceae</taxon>
        <taxon>Edaphosphingomonas</taxon>
    </lineage>
</organism>
<dbReference type="NCBIfam" id="NF008277">
    <property type="entry name" value="PRK11055.1"/>
    <property type="match status" value="1"/>
</dbReference>
<feature type="binding site" evidence="7">
    <location>
        <begin position="181"/>
        <end position="183"/>
    </location>
    <ligand>
        <name>beta-D-galactose</name>
        <dbReference type="ChEBI" id="CHEBI:27667"/>
    </ligand>
</feature>
<evidence type="ECO:0000313" key="9">
    <source>
        <dbReference type="Proteomes" id="UP000241206"/>
    </source>
</evidence>
<dbReference type="Proteomes" id="UP000241206">
    <property type="component" value="Unassembled WGS sequence"/>
</dbReference>
<dbReference type="InterPro" id="IPR011013">
    <property type="entry name" value="Gal_mutarotase_sf_dom"/>
</dbReference>
<accession>A0A2T4HT46</accession>
<dbReference type="UniPathway" id="UPA00242"/>
<dbReference type="PANTHER" id="PTHR10091:SF0">
    <property type="entry name" value="GALACTOSE MUTAROTASE"/>
    <property type="match status" value="1"/>
</dbReference>
<gene>
    <name evidence="8" type="ORF">CV103_14025</name>
</gene>
<evidence type="ECO:0000256" key="6">
    <source>
        <dbReference type="PIRSR" id="PIRSR005096-1"/>
    </source>
</evidence>
<dbReference type="InterPro" id="IPR047215">
    <property type="entry name" value="Galactose_mutarotase-like"/>
</dbReference>
<dbReference type="InterPro" id="IPR008183">
    <property type="entry name" value="Aldose_1/G6P_1-epimerase"/>
</dbReference>
<keyword evidence="3 5" id="KW-0413">Isomerase</keyword>
<dbReference type="GO" id="GO:0006006">
    <property type="term" value="P:glucose metabolic process"/>
    <property type="evidence" value="ECO:0007669"/>
    <property type="project" value="TreeGrafter"/>
</dbReference>
<dbReference type="PIRSF" id="PIRSF005096">
    <property type="entry name" value="GALM"/>
    <property type="match status" value="1"/>
</dbReference>
<evidence type="ECO:0000256" key="7">
    <source>
        <dbReference type="PIRSR" id="PIRSR005096-3"/>
    </source>
</evidence>